<accession>Q2W8I2</accession>
<name>Q2W8I2_PARM1</name>
<evidence type="ECO:0008006" key="3">
    <source>
        <dbReference type="Google" id="ProtNLM"/>
    </source>
</evidence>
<dbReference type="OrthoDB" id="122670at2"/>
<dbReference type="RefSeq" id="WP_011383454.1">
    <property type="nucleotide sequence ID" value="NC_007626.1"/>
</dbReference>
<evidence type="ECO:0000313" key="1">
    <source>
        <dbReference type="EMBL" id="BAE49843.1"/>
    </source>
</evidence>
<dbReference type="AlphaFoldDB" id="Q2W8I2"/>
<dbReference type="Proteomes" id="UP000007058">
    <property type="component" value="Chromosome"/>
</dbReference>
<evidence type="ECO:0000313" key="2">
    <source>
        <dbReference type="Proteomes" id="UP000007058"/>
    </source>
</evidence>
<protein>
    <recommendedName>
        <fullName evidence="3">DUF4160 domain-containing protein</fullName>
    </recommendedName>
</protein>
<keyword evidence="2" id="KW-1185">Reference proteome</keyword>
<gene>
    <name evidence="1" type="ordered locus">amb1039</name>
</gene>
<reference evidence="1 2" key="1">
    <citation type="journal article" date="2005" name="DNA Res.">
        <title>Complete genome sequence of the facultative anaerobic magnetotactic bacterium Magnetospirillum sp. strain AMB-1.</title>
        <authorList>
            <person name="Matsunaga T."/>
            <person name="Okamura Y."/>
            <person name="Fukuda Y."/>
            <person name="Wahyudi A.T."/>
            <person name="Murase Y."/>
            <person name="Takeyama H."/>
        </authorList>
    </citation>
    <scope>NUCLEOTIDE SEQUENCE [LARGE SCALE GENOMIC DNA]</scope>
    <source>
        <strain evidence="2">ATCC 700264 / AMB-1</strain>
    </source>
</reference>
<proteinExistence type="predicted"/>
<sequence>MKLFHSAGANARVDIQTEDHCPPHVHALNWADRWEAKVEISFVDNNVVLMEVLPVANEPTRRTLGKLLDEVGQHLDLCRRGWWRIYGDTCLVNRWIRVSAEGVPAVLKKGRKGASQVLGAKYDPGSTVLTLAMSDGSTVSINAGDGEVER</sequence>
<dbReference type="EMBL" id="AP007255">
    <property type="protein sequence ID" value="BAE49843.1"/>
    <property type="molecule type" value="Genomic_DNA"/>
</dbReference>
<dbReference type="KEGG" id="mag:amb1039"/>
<organism evidence="1 2">
    <name type="scientific">Paramagnetospirillum magneticum (strain ATCC 700264 / AMB-1)</name>
    <name type="common">Magnetospirillum magneticum</name>
    <dbReference type="NCBI Taxonomy" id="342108"/>
    <lineage>
        <taxon>Bacteria</taxon>
        <taxon>Pseudomonadati</taxon>
        <taxon>Pseudomonadota</taxon>
        <taxon>Alphaproteobacteria</taxon>
        <taxon>Rhodospirillales</taxon>
        <taxon>Magnetospirillaceae</taxon>
        <taxon>Paramagnetospirillum</taxon>
    </lineage>
</organism>
<dbReference type="HOGENOM" id="CLU_1814163_0_0_5"/>